<dbReference type="InterPro" id="IPR015424">
    <property type="entry name" value="PyrdxlP-dep_Trfase"/>
</dbReference>
<evidence type="ECO:0000256" key="3">
    <source>
        <dbReference type="RuleBase" id="RU004508"/>
    </source>
</evidence>
<dbReference type="RefSeq" id="WP_201636584.1">
    <property type="nucleotide sequence ID" value="NZ_JAEQNB010000005.1"/>
</dbReference>
<keyword evidence="5" id="KW-1185">Reference proteome</keyword>
<keyword evidence="4" id="KW-0808">Transferase</keyword>
<protein>
    <submittedName>
        <fullName evidence="4">DegT/DnrJ/EryC1/StrS family aminotransferase</fullName>
    </submittedName>
</protein>
<dbReference type="SUPFAM" id="SSF53383">
    <property type="entry name" value="PLP-dependent transferases"/>
    <property type="match status" value="1"/>
</dbReference>
<dbReference type="Gene3D" id="3.90.1150.10">
    <property type="entry name" value="Aspartate Aminotransferase, domain 1"/>
    <property type="match status" value="1"/>
</dbReference>
<dbReference type="EMBL" id="JAEQNB010000005">
    <property type="protein sequence ID" value="MBL0388012.1"/>
    <property type="molecule type" value="Genomic_DNA"/>
</dbReference>
<accession>A0ABS1JCL5</accession>
<dbReference type="Proteomes" id="UP000602284">
    <property type="component" value="Unassembled WGS sequence"/>
</dbReference>
<gene>
    <name evidence="4" type="ORF">JJB07_15445</name>
</gene>
<evidence type="ECO:0000313" key="5">
    <source>
        <dbReference type="Proteomes" id="UP000602284"/>
    </source>
</evidence>
<dbReference type="PIRSF" id="PIRSF000390">
    <property type="entry name" value="PLP_StrS"/>
    <property type="match status" value="1"/>
</dbReference>
<dbReference type="GO" id="GO:0008483">
    <property type="term" value="F:transaminase activity"/>
    <property type="evidence" value="ECO:0007669"/>
    <property type="project" value="UniProtKB-KW"/>
</dbReference>
<name>A0ABS1JCL5_9BACL</name>
<evidence type="ECO:0000256" key="1">
    <source>
        <dbReference type="ARBA" id="ARBA00022898"/>
    </source>
</evidence>
<proteinExistence type="inferred from homology"/>
<dbReference type="CDD" id="cd00616">
    <property type="entry name" value="AHBA_syn"/>
    <property type="match status" value="1"/>
</dbReference>
<keyword evidence="1 3" id="KW-0663">Pyridoxal phosphate</keyword>
<dbReference type="Pfam" id="PF01041">
    <property type="entry name" value="DegT_DnrJ_EryC1"/>
    <property type="match status" value="1"/>
</dbReference>
<dbReference type="InterPro" id="IPR015422">
    <property type="entry name" value="PyrdxlP-dep_Trfase_small"/>
</dbReference>
<reference evidence="4 5" key="1">
    <citation type="submission" date="2021-01" db="EMBL/GenBank/DDBJ databases">
        <title>Tumebacillus sp. strain ITR2 16S ribosomal RNA gene Genome sequencing and assembly.</title>
        <authorList>
            <person name="Kang M."/>
        </authorList>
    </citation>
    <scope>NUCLEOTIDE SEQUENCE [LARGE SCALE GENOMIC DNA]</scope>
    <source>
        <strain evidence="4 5">ITR2</strain>
    </source>
</reference>
<sequence>MQVPFLDLQGEYQLLGDDIRTAVLEVLASGSYILGPKGRQLEQDLAAYVGTKHALGVANGTDALLLTLEALGIGLGDEVITTPFTFFATAEVIASTGATPVFVDIDPATYNLDPNLLEAAITARTKAVLLVHLFGQVADMEKIQSIAAACNVPVIEDACQAMGASYQGKKAGSFGIAGCFSFFPTKNLGGFGDGGLITTDDDDLAHKIIGLRNHGSYEKYVHVQLGLNSRLDELQAAVLSVKFKVLDAWNEKRRALAQRYTRHLQGIVQTPAVAPDREHIYHQYSIESPQRDTLAAHLQAKGIATGIYYPIPLHLQQVFSPLGHCAGDFPVSEAAARRILALPIHPLLTEVQQDYVIEAIRESAGDRS</sequence>
<evidence type="ECO:0000313" key="4">
    <source>
        <dbReference type="EMBL" id="MBL0388012.1"/>
    </source>
</evidence>
<dbReference type="InterPro" id="IPR000653">
    <property type="entry name" value="DegT/StrS_aminotransferase"/>
</dbReference>
<comment type="similarity">
    <text evidence="2 3">Belongs to the DegT/DnrJ/EryC1 family.</text>
</comment>
<evidence type="ECO:0000256" key="2">
    <source>
        <dbReference type="ARBA" id="ARBA00037999"/>
    </source>
</evidence>
<comment type="caution">
    <text evidence="4">The sequence shown here is derived from an EMBL/GenBank/DDBJ whole genome shotgun (WGS) entry which is preliminary data.</text>
</comment>
<organism evidence="4 5">
    <name type="scientific">Tumebacillus amylolyticus</name>
    <dbReference type="NCBI Taxonomy" id="2801339"/>
    <lineage>
        <taxon>Bacteria</taxon>
        <taxon>Bacillati</taxon>
        <taxon>Bacillota</taxon>
        <taxon>Bacilli</taxon>
        <taxon>Bacillales</taxon>
        <taxon>Alicyclobacillaceae</taxon>
        <taxon>Tumebacillus</taxon>
    </lineage>
</organism>
<dbReference type="Gene3D" id="3.40.640.10">
    <property type="entry name" value="Type I PLP-dependent aspartate aminotransferase-like (Major domain)"/>
    <property type="match status" value="1"/>
</dbReference>
<keyword evidence="4" id="KW-0032">Aminotransferase</keyword>
<dbReference type="PANTHER" id="PTHR30244">
    <property type="entry name" value="TRANSAMINASE"/>
    <property type="match status" value="1"/>
</dbReference>
<dbReference type="PANTHER" id="PTHR30244:SF36">
    <property type="entry name" value="3-OXO-GLUCOSE-6-PHOSPHATE:GLUTAMATE AMINOTRANSFERASE"/>
    <property type="match status" value="1"/>
</dbReference>
<dbReference type="InterPro" id="IPR015421">
    <property type="entry name" value="PyrdxlP-dep_Trfase_major"/>
</dbReference>